<gene>
    <name evidence="1" type="ORF">LTRI10_LOCUS53788</name>
</gene>
<dbReference type="EMBL" id="OZ034822">
    <property type="protein sequence ID" value="CAL1414643.1"/>
    <property type="molecule type" value="Genomic_DNA"/>
</dbReference>
<dbReference type="AlphaFoldDB" id="A0AAV2GXV9"/>
<sequence>MTLLFRPRQLTSIDNKNVWRHADSNSFVRSIFLDLEDSYGEAQGGSVIYISAFKLVRYKRCFYVIVKRTTERSIRYRENHLCLKVW</sequence>
<accession>A0AAV2GXV9</accession>
<name>A0AAV2GXV9_9ROSI</name>
<organism evidence="1 2">
    <name type="scientific">Linum trigynum</name>
    <dbReference type="NCBI Taxonomy" id="586398"/>
    <lineage>
        <taxon>Eukaryota</taxon>
        <taxon>Viridiplantae</taxon>
        <taxon>Streptophyta</taxon>
        <taxon>Embryophyta</taxon>
        <taxon>Tracheophyta</taxon>
        <taxon>Spermatophyta</taxon>
        <taxon>Magnoliopsida</taxon>
        <taxon>eudicotyledons</taxon>
        <taxon>Gunneridae</taxon>
        <taxon>Pentapetalae</taxon>
        <taxon>rosids</taxon>
        <taxon>fabids</taxon>
        <taxon>Malpighiales</taxon>
        <taxon>Linaceae</taxon>
        <taxon>Linum</taxon>
    </lineage>
</organism>
<reference evidence="1 2" key="1">
    <citation type="submission" date="2024-04" db="EMBL/GenBank/DDBJ databases">
        <authorList>
            <person name="Fracassetti M."/>
        </authorList>
    </citation>
    <scope>NUCLEOTIDE SEQUENCE [LARGE SCALE GENOMIC DNA]</scope>
</reference>
<proteinExistence type="predicted"/>
<protein>
    <submittedName>
        <fullName evidence="1">Uncharacterized protein</fullName>
    </submittedName>
</protein>
<evidence type="ECO:0000313" key="1">
    <source>
        <dbReference type="EMBL" id="CAL1414643.1"/>
    </source>
</evidence>
<evidence type="ECO:0000313" key="2">
    <source>
        <dbReference type="Proteomes" id="UP001497516"/>
    </source>
</evidence>
<dbReference type="Proteomes" id="UP001497516">
    <property type="component" value="Chromosome 9"/>
</dbReference>
<keyword evidence="2" id="KW-1185">Reference proteome</keyword>